<keyword evidence="3" id="KW-0862">Zinc</keyword>
<protein>
    <recommendedName>
        <fullName evidence="5">THAP-type domain-containing protein</fullName>
    </recommendedName>
</protein>
<gene>
    <name evidence="6" type="ORF">NQ318_003422</name>
</gene>
<keyword evidence="7" id="KW-1185">Reference proteome</keyword>
<feature type="domain" description="THAP-type" evidence="5">
    <location>
        <begin position="19"/>
        <end position="84"/>
    </location>
</feature>
<evidence type="ECO:0000313" key="6">
    <source>
        <dbReference type="EMBL" id="KAJ8955329.1"/>
    </source>
</evidence>
<evidence type="ECO:0000259" key="5">
    <source>
        <dbReference type="Pfam" id="PF05485"/>
    </source>
</evidence>
<evidence type="ECO:0000256" key="4">
    <source>
        <dbReference type="ARBA" id="ARBA00023125"/>
    </source>
</evidence>
<proteinExistence type="predicted"/>
<dbReference type="InterPro" id="IPR006612">
    <property type="entry name" value="THAP_Znf"/>
</dbReference>
<dbReference type="Proteomes" id="UP001162162">
    <property type="component" value="Unassembled WGS sequence"/>
</dbReference>
<keyword evidence="1" id="KW-0479">Metal-binding</keyword>
<sequence>MNKTLKKGNQKWEGADALIKCKNTTKKPRENVHFFHYPIKHKERCKIWNENANKPYFCDSEEEKLWNKVIHEYHFEDRWLLASVKRNVCCKAQYPAIDAGAREIESYLHPPETPAYVLPQLQDVQVLSSQRGRYFIRPGY</sequence>
<evidence type="ECO:0000256" key="3">
    <source>
        <dbReference type="ARBA" id="ARBA00022833"/>
    </source>
</evidence>
<dbReference type="EMBL" id="JAPWTK010000038">
    <property type="protein sequence ID" value="KAJ8955329.1"/>
    <property type="molecule type" value="Genomic_DNA"/>
</dbReference>
<dbReference type="Pfam" id="PF05485">
    <property type="entry name" value="THAP"/>
    <property type="match status" value="1"/>
</dbReference>
<keyword evidence="2" id="KW-0863">Zinc-finger</keyword>
<evidence type="ECO:0000256" key="2">
    <source>
        <dbReference type="ARBA" id="ARBA00022771"/>
    </source>
</evidence>
<comment type="caution">
    <text evidence="6">The sequence shown here is derived from an EMBL/GenBank/DDBJ whole genome shotgun (WGS) entry which is preliminary data.</text>
</comment>
<dbReference type="GO" id="GO:0008270">
    <property type="term" value="F:zinc ion binding"/>
    <property type="evidence" value="ECO:0007669"/>
    <property type="project" value="UniProtKB-KW"/>
</dbReference>
<name>A0AAV8YUX0_9CUCU</name>
<dbReference type="GO" id="GO:0003677">
    <property type="term" value="F:DNA binding"/>
    <property type="evidence" value="ECO:0007669"/>
    <property type="project" value="UniProtKB-KW"/>
</dbReference>
<evidence type="ECO:0000256" key="1">
    <source>
        <dbReference type="ARBA" id="ARBA00022723"/>
    </source>
</evidence>
<keyword evidence="4" id="KW-0238">DNA-binding</keyword>
<evidence type="ECO:0000313" key="7">
    <source>
        <dbReference type="Proteomes" id="UP001162162"/>
    </source>
</evidence>
<reference evidence="6" key="1">
    <citation type="journal article" date="2023" name="Insect Mol. Biol.">
        <title>Genome sequencing provides insights into the evolution of gene families encoding plant cell wall-degrading enzymes in longhorned beetles.</title>
        <authorList>
            <person name="Shin N.R."/>
            <person name="Okamura Y."/>
            <person name="Kirsch R."/>
            <person name="Pauchet Y."/>
        </authorList>
    </citation>
    <scope>NUCLEOTIDE SEQUENCE</scope>
    <source>
        <strain evidence="6">AMC_N1</strain>
    </source>
</reference>
<dbReference type="AlphaFoldDB" id="A0AAV8YUX0"/>
<organism evidence="6 7">
    <name type="scientific">Aromia moschata</name>
    <dbReference type="NCBI Taxonomy" id="1265417"/>
    <lineage>
        <taxon>Eukaryota</taxon>
        <taxon>Metazoa</taxon>
        <taxon>Ecdysozoa</taxon>
        <taxon>Arthropoda</taxon>
        <taxon>Hexapoda</taxon>
        <taxon>Insecta</taxon>
        <taxon>Pterygota</taxon>
        <taxon>Neoptera</taxon>
        <taxon>Endopterygota</taxon>
        <taxon>Coleoptera</taxon>
        <taxon>Polyphaga</taxon>
        <taxon>Cucujiformia</taxon>
        <taxon>Chrysomeloidea</taxon>
        <taxon>Cerambycidae</taxon>
        <taxon>Cerambycinae</taxon>
        <taxon>Callichromatini</taxon>
        <taxon>Aromia</taxon>
    </lineage>
</organism>
<accession>A0AAV8YUX0</accession>